<dbReference type="EMBL" id="JAUUTY010000007">
    <property type="protein sequence ID" value="KAK1607002.1"/>
    <property type="molecule type" value="Genomic_DNA"/>
</dbReference>
<dbReference type="PANTHER" id="PTHR47481:SF31">
    <property type="entry name" value="OS01G0873500 PROTEIN"/>
    <property type="match status" value="1"/>
</dbReference>
<dbReference type="Proteomes" id="UP001231189">
    <property type="component" value="Unassembled WGS sequence"/>
</dbReference>
<dbReference type="AlphaFoldDB" id="A0AAD8QSN8"/>
<evidence type="ECO:0000256" key="1">
    <source>
        <dbReference type="SAM" id="MobiDB-lite"/>
    </source>
</evidence>
<keyword evidence="3" id="KW-1185">Reference proteome</keyword>
<comment type="caution">
    <text evidence="2">The sequence shown here is derived from an EMBL/GenBank/DDBJ whole genome shotgun (WGS) entry which is preliminary data.</text>
</comment>
<feature type="region of interest" description="Disordered" evidence="1">
    <location>
        <begin position="1"/>
        <end position="22"/>
    </location>
</feature>
<feature type="region of interest" description="Disordered" evidence="1">
    <location>
        <begin position="223"/>
        <end position="299"/>
    </location>
</feature>
<evidence type="ECO:0000313" key="2">
    <source>
        <dbReference type="EMBL" id="KAK1607002.1"/>
    </source>
</evidence>
<sequence length="299" mass="33237">MIFASSSSSSMVPDGGSLGESTSEKLTTENIMIWKAQVMMAIRGAQVFGYLDGSEVEPEKEIVGNDKDGKGVKMPNPYYKRWIAQDQSVLGYLLRNMMREVLVQVTGLASAHEENRTGQAYFGRIKTLPDEMANAGKKLDDEVIISYILAGLDDRYDGFVAAITALIKTERHVSLIDLYAQFVSYESRIEGSRFWFRTLSPILAEENLSHSFFFVFPRRDGRREVPDDEEEEEEHSQGGPSTFEASPRQSFPEAGASGEASAKKPKTVKPPPLNSRAEQARLKCRQQQNARASSSPALP</sequence>
<organism evidence="2 3">
    <name type="scientific">Lolium multiflorum</name>
    <name type="common">Italian ryegrass</name>
    <name type="synonym">Lolium perenne subsp. multiflorum</name>
    <dbReference type="NCBI Taxonomy" id="4521"/>
    <lineage>
        <taxon>Eukaryota</taxon>
        <taxon>Viridiplantae</taxon>
        <taxon>Streptophyta</taxon>
        <taxon>Embryophyta</taxon>
        <taxon>Tracheophyta</taxon>
        <taxon>Spermatophyta</taxon>
        <taxon>Magnoliopsida</taxon>
        <taxon>Liliopsida</taxon>
        <taxon>Poales</taxon>
        <taxon>Poaceae</taxon>
        <taxon>BOP clade</taxon>
        <taxon>Pooideae</taxon>
        <taxon>Poodae</taxon>
        <taxon>Poeae</taxon>
        <taxon>Poeae Chloroplast Group 2 (Poeae type)</taxon>
        <taxon>Loliodinae</taxon>
        <taxon>Loliinae</taxon>
        <taxon>Lolium</taxon>
    </lineage>
</organism>
<proteinExistence type="predicted"/>
<protein>
    <submittedName>
        <fullName evidence="2">Uncharacterized protein</fullName>
    </submittedName>
</protein>
<feature type="compositionally biased region" description="Low complexity" evidence="1">
    <location>
        <begin position="1"/>
        <end position="10"/>
    </location>
</feature>
<evidence type="ECO:0000313" key="3">
    <source>
        <dbReference type="Proteomes" id="UP001231189"/>
    </source>
</evidence>
<accession>A0AAD8QSN8</accession>
<feature type="compositionally biased region" description="Polar residues" evidence="1">
    <location>
        <begin position="285"/>
        <end position="299"/>
    </location>
</feature>
<name>A0AAD8QSN8_LOLMU</name>
<gene>
    <name evidence="2" type="ORF">QYE76_030675</name>
</gene>
<feature type="compositionally biased region" description="Polar residues" evidence="1">
    <location>
        <begin position="238"/>
        <end position="249"/>
    </location>
</feature>
<dbReference type="PANTHER" id="PTHR47481">
    <property type="match status" value="1"/>
</dbReference>
<reference evidence="2" key="1">
    <citation type="submission" date="2023-07" db="EMBL/GenBank/DDBJ databases">
        <title>A chromosome-level genome assembly of Lolium multiflorum.</title>
        <authorList>
            <person name="Chen Y."/>
            <person name="Copetti D."/>
            <person name="Kolliker R."/>
            <person name="Studer B."/>
        </authorList>
    </citation>
    <scope>NUCLEOTIDE SEQUENCE</scope>
    <source>
        <strain evidence="2">02402/16</strain>
        <tissue evidence="2">Leaf</tissue>
    </source>
</reference>